<protein>
    <recommendedName>
        <fullName evidence="5">Cell division protein</fullName>
    </recommendedName>
</protein>
<feature type="region of interest" description="Disordered" evidence="1">
    <location>
        <begin position="1"/>
        <end position="57"/>
    </location>
</feature>
<feature type="transmembrane region" description="Helical" evidence="2">
    <location>
        <begin position="192"/>
        <end position="215"/>
    </location>
</feature>
<keyword evidence="2" id="KW-0812">Transmembrane</keyword>
<proteinExistence type="predicted"/>
<reference evidence="3 4" key="1">
    <citation type="submission" date="2019-10" db="EMBL/GenBank/DDBJ databases">
        <title>Taxonomy of Antarctic Massilia spp.: description of Massilia rubra sp. nov., Massilia aquatica sp. nov., Massilia mucilaginosa sp. nov., Massilia frigida sp. nov. isolated from streams, lakes and regoliths.</title>
        <authorList>
            <person name="Holochova P."/>
            <person name="Sedlacek I."/>
            <person name="Kralova S."/>
            <person name="Maslanova I."/>
            <person name="Busse H.-J."/>
            <person name="Stankova E."/>
            <person name="Vrbovska V."/>
            <person name="Kovarovic V."/>
            <person name="Bartak M."/>
            <person name="Svec P."/>
            <person name="Pantucek R."/>
        </authorList>
    </citation>
    <scope>NUCLEOTIDE SEQUENCE [LARGE SCALE GENOMIC DNA]</scope>
    <source>
        <strain evidence="3 4">CCM 8694</strain>
    </source>
</reference>
<evidence type="ECO:0000313" key="3">
    <source>
        <dbReference type="EMBL" id="NHZ66409.1"/>
    </source>
</evidence>
<gene>
    <name evidence="3" type="ORF">F1735_29660</name>
</gene>
<dbReference type="Proteomes" id="UP000610594">
    <property type="component" value="Unassembled WGS sequence"/>
</dbReference>
<feature type="transmembrane region" description="Helical" evidence="2">
    <location>
        <begin position="140"/>
        <end position="162"/>
    </location>
</feature>
<evidence type="ECO:0008006" key="5">
    <source>
        <dbReference type="Google" id="ProtNLM"/>
    </source>
</evidence>
<sequence>MPVLPRRHGQAGALGPRRAPGLCRYGRPRLRSRPPGRRHGRPEPRAAQPGARRPRAGRRGQLAALLHPGRPGLARAATARTRPARRVQLVVSPVRASPLPDVARARLSRPGLRRWRVRASQSLLQTMKARMHSPSLRQWAIRWMFATIVTHLVVGMLLPWFADAAVFRDYHRGIETAFWGAGVPPQAHAQQIWWISLFGPTVQSAALWMGALAYIGARQRSAFAWGALIAGMLLWAPQDMLVSLRADCLDNIWIDTFALVTMLPPLVYLFCVDRKQAVRT</sequence>
<keyword evidence="2" id="KW-0472">Membrane</keyword>
<feature type="compositionally biased region" description="Basic residues" evidence="1">
    <location>
        <begin position="26"/>
        <end position="40"/>
    </location>
</feature>
<feature type="transmembrane region" description="Helical" evidence="2">
    <location>
        <begin position="222"/>
        <end position="240"/>
    </location>
</feature>
<accession>A0ABX0N4E9</accession>
<evidence type="ECO:0000313" key="4">
    <source>
        <dbReference type="Proteomes" id="UP000610594"/>
    </source>
</evidence>
<organism evidence="3 4">
    <name type="scientific">Massilia genomosp. 1</name>
    <dbReference type="NCBI Taxonomy" id="2609280"/>
    <lineage>
        <taxon>Bacteria</taxon>
        <taxon>Pseudomonadati</taxon>
        <taxon>Pseudomonadota</taxon>
        <taxon>Betaproteobacteria</taxon>
        <taxon>Burkholderiales</taxon>
        <taxon>Oxalobacteraceae</taxon>
        <taxon>Telluria group</taxon>
        <taxon>Massilia</taxon>
    </lineage>
</organism>
<name>A0ABX0N4E9_9BURK</name>
<evidence type="ECO:0000256" key="1">
    <source>
        <dbReference type="SAM" id="MobiDB-lite"/>
    </source>
</evidence>
<dbReference type="EMBL" id="WHJF01000133">
    <property type="protein sequence ID" value="NHZ66409.1"/>
    <property type="molecule type" value="Genomic_DNA"/>
</dbReference>
<feature type="transmembrane region" description="Helical" evidence="2">
    <location>
        <begin position="252"/>
        <end position="271"/>
    </location>
</feature>
<keyword evidence="2" id="KW-1133">Transmembrane helix</keyword>
<comment type="caution">
    <text evidence="3">The sequence shown here is derived from an EMBL/GenBank/DDBJ whole genome shotgun (WGS) entry which is preliminary data.</text>
</comment>
<evidence type="ECO:0000256" key="2">
    <source>
        <dbReference type="SAM" id="Phobius"/>
    </source>
</evidence>
<keyword evidence="4" id="KW-1185">Reference proteome</keyword>